<dbReference type="KEGG" id="pseg:D3H65_20680"/>
<dbReference type="RefSeq" id="WP_119052137.1">
    <property type="nucleotide sequence ID" value="NZ_CP032157.1"/>
</dbReference>
<evidence type="ECO:0000313" key="1">
    <source>
        <dbReference type="EMBL" id="AXY76259.1"/>
    </source>
</evidence>
<evidence type="ECO:0000313" key="2">
    <source>
        <dbReference type="Proteomes" id="UP000263900"/>
    </source>
</evidence>
<reference evidence="1 2" key="1">
    <citation type="submission" date="2018-09" db="EMBL/GenBank/DDBJ databases">
        <title>Genome sequencing of strain 6GH32-13.</title>
        <authorList>
            <person name="Weon H.-Y."/>
            <person name="Heo J."/>
            <person name="Kwon S.-W."/>
        </authorList>
    </citation>
    <scope>NUCLEOTIDE SEQUENCE [LARGE SCALE GENOMIC DNA]</scope>
    <source>
        <strain evidence="1 2">5GH32-13</strain>
    </source>
</reference>
<sequence length="146" mass="16877">MNDAKQFYVFRLEERNRIFSPQQRQTDYYAISLIAGNTPGAGTMLCFHNPQVPQATGSCPPKPTGFFCLFNTAFLSAKMQTLLHALPMFRKEVNPVYFLDPGQDNNFRELFEKMLVEVNNNYTFKYELLGNYLAEIIHQALKIHTE</sequence>
<proteinExistence type="predicted"/>
<organism evidence="1 2">
    <name type="scientific">Paraflavitalea soli</name>
    <dbReference type="NCBI Taxonomy" id="2315862"/>
    <lineage>
        <taxon>Bacteria</taxon>
        <taxon>Pseudomonadati</taxon>
        <taxon>Bacteroidota</taxon>
        <taxon>Chitinophagia</taxon>
        <taxon>Chitinophagales</taxon>
        <taxon>Chitinophagaceae</taxon>
        <taxon>Paraflavitalea</taxon>
    </lineage>
</organism>
<protein>
    <submittedName>
        <fullName evidence="1">Uncharacterized protein</fullName>
    </submittedName>
</protein>
<keyword evidence="2" id="KW-1185">Reference proteome</keyword>
<dbReference type="EMBL" id="CP032157">
    <property type="protein sequence ID" value="AXY76259.1"/>
    <property type="molecule type" value="Genomic_DNA"/>
</dbReference>
<dbReference type="AlphaFoldDB" id="A0A3B7MSJ7"/>
<accession>A0A3B7MSJ7</accession>
<name>A0A3B7MSJ7_9BACT</name>
<gene>
    <name evidence="1" type="ORF">D3H65_20680</name>
</gene>
<dbReference type="Proteomes" id="UP000263900">
    <property type="component" value="Chromosome"/>
</dbReference>
<dbReference type="OrthoDB" id="629929at2"/>